<evidence type="ECO:0000313" key="2">
    <source>
        <dbReference type="Proteomes" id="UP000075635"/>
    </source>
</evidence>
<organism evidence="1 2">
    <name type="scientific">Sorangium cellulosum</name>
    <name type="common">Polyangium cellulosum</name>
    <dbReference type="NCBI Taxonomy" id="56"/>
    <lineage>
        <taxon>Bacteria</taxon>
        <taxon>Pseudomonadati</taxon>
        <taxon>Myxococcota</taxon>
        <taxon>Polyangia</taxon>
        <taxon>Polyangiales</taxon>
        <taxon>Polyangiaceae</taxon>
        <taxon>Sorangium</taxon>
    </lineage>
</organism>
<protein>
    <submittedName>
        <fullName evidence="1">Uncharacterized protein</fullName>
    </submittedName>
</protein>
<name>A0A150R823_SORCE</name>
<dbReference type="Proteomes" id="UP000075635">
    <property type="component" value="Unassembled WGS sequence"/>
</dbReference>
<dbReference type="AlphaFoldDB" id="A0A150R823"/>
<evidence type="ECO:0000313" key="1">
    <source>
        <dbReference type="EMBL" id="KYF76086.1"/>
    </source>
</evidence>
<reference evidence="1 2" key="1">
    <citation type="submission" date="2014-02" db="EMBL/GenBank/DDBJ databases">
        <title>The small core and large imbalanced accessory genome model reveals a collaborative survival strategy of Sorangium cellulosum strains in nature.</title>
        <authorList>
            <person name="Han K."/>
            <person name="Peng R."/>
            <person name="Blom J."/>
            <person name="Li Y.-Z."/>
        </authorList>
    </citation>
    <scope>NUCLEOTIDE SEQUENCE [LARGE SCALE GENOMIC DNA]</scope>
    <source>
        <strain evidence="1 2">So0011-07</strain>
    </source>
</reference>
<sequence>MDIEELLVDFYNGAHTLDVVTAWAYVVANRQAVLERLASFERAYERLVDLHAAGKLGVGTADFSAGNLDLVKRINRLIGPGFDSDEARQAAQEIHTLAERCVRALKESDTSPAGQGGQ</sequence>
<gene>
    <name evidence="1" type="ORF">BE17_51130</name>
</gene>
<accession>A0A150R823</accession>
<proteinExistence type="predicted"/>
<comment type="caution">
    <text evidence="1">The sequence shown here is derived from an EMBL/GenBank/DDBJ whole genome shotgun (WGS) entry which is preliminary data.</text>
</comment>
<dbReference type="EMBL" id="JEMB01003051">
    <property type="protein sequence ID" value="KYF76086.1"/>
    <property type="molecule type" value="Genomic_DNA"/>
</dbReference>